<reference evidence="2" key="2">
    <citation type="submission" date="2020-09" db="EMBL/GenBank/DDBJ databases">
        <authorList>
            <person name="Sun Q."/>
            <person name="Kim S."/>
        </authorList>
    </citation>
    <scope>NUCLEOTIDE SEQUENCE</scope>
    <source>
        <strain evidence="2">KCTC 42651</strain>
    </source>
</reference>
<sequence>MPSEKPKSPSPALLLAGALGAILVVAIVMAVDVWSGAGDTGMSVHGYIAMGLGTVVTLLLGGGLMALAFFSSRRGYDDAAGARDEFDGRE</sequence>
<keyword evidence="1" id="KW-0472">Membrane</keyword>
<accession>A0A918XU05</accession>
<keyword evidence="3" id="KW-1185">Reference proteome</keyword>
<reference evidence="2" key="1">
    <citation type="journal article" date="2014" name="Int. J. Syst. Evol. Microbiol.">
        <title>Complete genome sequence of Corynebacterium casei LMG S-19264T (=DSM 44701T), isolated from a smear-ripened cheese.</title>
        <authorList>
            <consortium name="US DOE Joint Genome Institute (JGI-PGF)"/>
            <person name="Walter F."/>
            <person name="Albersmeier A."/>
            <person name="Kalinowski J."/>
            <person name="Ruckert C."/>
        </authorList>
    </citation>
    <scope>NUCLEOTIDE SEQUENCE</scope>
    <source>
        <strain evidence="2">KCTC 42651</strain>
    </source>
</reference>
<dbReference type="EMBL" id="BMZS01000007">
    <property type="protein sequence ID" value="GHD54846.1"/>
    <property type="molecule type" value="Genomic_DNA"/>
</dbReference>
<dbReference type="Proteomes" id="UP000630353">
    <property type="component" value="Unassembled WGS sequence"/>
</dbReference>
<dbReference type="RefSeq" id="WP_229837288.1">
    <property type="nucleotide sequence ID" value="NZ_BMZS01000007.1"/>
</dbReference>
<keyword evidence="1" id="KW-0812">Transmembrane</keyword>
<name>A0A918XU05_9PROT</name>
<protein>
    <submittedName>
        <fullName evidence="2">Uncharacterized protein</fullName>
    </submittedName>
</protein>
<feature type="transmembrane region" description="Helical" evidence="1">
    <location>
        <begin position="47"/>
        <end position="70"/>
    </location>
</feature>
<proteinExistence type="predicted"/>
<organism evidence="2 3">
    <name type="scientific">Thalassobaculum fulvum</name>
    <dbReference type="NCBI Taxonomy" id="1633335"/>
    <lineage>
        <taxon>Bacteria</taxon>
        <taxon>Pseudomonadati</taxon>
        <taxon>Pseudomonadota</taxon>
        <taxon>Alphaproteobacteria</taxon>
        <taxon>Rhodospirillales</taxon>
        <taxon>Thalassobaculaceae</taxon>
        <taxon>Thalassobaculum</taxon>
    </lineage>
</organism>
<dbReference type="AlphaFoldDB" id="A0A918XU05"/>
<comment type="caution">
    <text evidence="2">The sequence shown here is derived from an EMBL/GenBank/DDBJ whole genome shotgun (WGS) entry which is preliminary data.</text>
</comment>
<keyword evidence="1" id="KW-1133">Transmembrane helix</keyword>
<gene>
    <name evidence="2" type="ORF">GCM10017083_33210</name>
</gene>
<evidence type="ECO:0000313" key="2">
    <source>
        <dbReference type="EMBL" id="GHD54846.1"/>
    </source>
</evidence>
<feature type="transmembrane region" description="Helical" evidence="1">
    <location>
        <begin position="12"/>
        <end position="35"/>
    </location>
</feature>
<evidence type="ECO:0000256" key="1">
    <source>
        <dbReference type="SAM" id="Phobius"/>
    </source>
</evidence>
<evidence type="ECO:0000313" key="3">
    <source>
        <dbReference type="Proteomes" id="UP000630353"/>
    </source>
</evidence>